<dbReference type="GO" id="GO:0080043">
    <property type="term" value="F:quercetin 3-O-glucosyltransferase activity"/>
    <property type="evidence" value="ECO:0007669"/>
    <property type="project" value="TreeGrafter"/>
</dbReference>
<reference evidence="6" key="1">
    <citation type="submission" date="2018-02" db="EMBL/GenBank/DDBJ databases">
        <authorList>
            <person name="Cohen D.B."/>
            <person name="Kent A.D."/>
        </authorList>
    </citation>
    <scope>NUCLEOTIDE SEQUENCE</scope>
</reference>
<dbReference type="Pfam" id="PF00201">
    <property type="entry name" value="UDPGT"/>
    <property type="match status" value="1"/>
</dbReference>
<evidence type="ECO:0000256" key="4">
    <source>
        <dbReference type="RuleBase" id="RU003718"/>
    </source>
</evidence>
<protein>
    <recommendedName>
        <fullName evidence="5">Glycosyltransferase</fullName>
        <ecNumber evidence="5">2.4.1.-</ecNumber>
    </recommendedName>
</protein>
<organism evidence="6">
    <name type="scientific">Fagus sylvatica</name>
    <name type="common">Beechnut</name>
    <dbReference type="NCBI Taxonomy" id="28930"/>
    <lineage>
        <taxon>Eukaryota</taxon>
        <taxon>Viridiplantae</taxon>
        <taxon>Streptophyta</taxon>
        <taxon>Embryophyta</taxon>
        <taxon>Tracheophyta</taxon>
        <taxon>Spermatophyta</taxon>
        <taxon>Magnoliopsida</taxon>
        <taxon>eudicotyledons</taxon>
        <taxon>Gunneridae</taxon>
        <taxon>Pentapetalae</taxon>
        <taxon>rosids</taxon>
        <taxon>fabids</taxon>
        <taxon>Fagales</taxon>
        <taxon>Fagaceae</taxon>
        <taxon>Fagus</taxon>
    </lineage>
</organism>
<evidence type="ECO:0000313" key="6">
    <source>
        <dbReference type="EMBL" id="SPC80072.1"/>
    </source>
</evidence>
<comment type="similarity">
    <text evidence="1 4">Belongs to the UDP-glycosyltransferase family.</text>
</comment>
<dbReference type="InterPro" id="IPR035595">
    <property type="entry name" value="UDP_glycos_trans_CS"/>
</dbReference>
<evidence type="ECO:0000256" key="3">
    <source>
        <dbReference type="ARBA" id="ARBA00022679"/>
    </source>
</evidence>
<evidence type="ECO:0000256" key="1">
    <source>
        <dbReference type="ARBA" id="ARBA00009995"/>
    </source>
</evidence>
<sequence>MPVTESSPQKHVAVLAFSSSSHPLILMNLVRKLAQAAPNVQFSFLNTAKSNLSLFSTTAKPDVPHNIKAYDVADGVPAGHVLSRNPLEAVNFFLKASPENFKRGIDVAVAETGKRISCLISDAFLTFAADVSEDIHVPWIPVWLPLPFSLSAHVYTHLIRQKVGSGLKVATLEFIPGFSSIRILDLPGEVIPENIEEESLFSRTLSQIGLVLPRASAVVLNSYDELNPPLINRDLKLKFRNVFNVGFFTLLSCGSGSDLTGCISWLDEQKERSVAYVSFGTAASPPHNELIAIAEALEVSGIPFLWSLKDDLKELLPKGFLEKTGKRGKIVAWAPQVQVLAHASIAVFVTHGGSNSVCESISYGVPMICRPFFGDHHMNSRIVEKVWGIGVNVEGGILTKNGLLKSLELVLGHGEGKEMRDKAQALKHTVQEAASPNGSAAHDFSSLVEVISVS</sequence>
<dbReference type="EC" id="2.4.1.-" evidence="5"/>
<dbReference type="FunFam" id="3.40.50.2000:FF:000091">
    <property type="entry name" value="Glycosyltransferase"/>
    <property type="match status" value="1"/>
</dbReference>
<dbReference type="GO" id="GO:0080044">
    <property type="term" value="F:quercetin 7-O-glucosyltransferase activity"/>
    <property type="evidence" value="ECO:0007669"/>
    <property type="project" value="TreeGrafter"/>
</dbReference>
<dbReference type="Gene3D" id="3.40.50.2000">
    <property type="entry name" value="Glycogen Phosphorylase B"/>
    <property type="match status" value="2"/>
</dbReference>
<dbReference type="InterPro" id="IPR002213">
    <property type="entry name" value="UDP_glucos_trans"/>
</dbReference>
<accession>A0A2N9EYZ7</accession>
<dbReference type="CDD" id="cd03784">
    <property type="entry name" value="GT1_Gtf-like"/>
    <property type="match status" value="1"/>
</dbReference>
<proteinExistence type="inferred from homology"/>
<keyword evidence="3 4" id="KW-0808">Transferase</keyword>
<evidence type="ECO:0000256" key="5">
    <source>
        <dbReference type="RuleBase" id="RU362057"/>
    </source>
</evidence>
<dbReference type="AlphaFoldDB" id="A0A2N9EYZ7"/>
<dbReference type="FunFam" id="3.40.50.2000:FF:000129">
    <property type="entry name" value="Glycosyltransferase"/>
    <property type="match status" value="1"/>
</dbReference>
<dbReference type="PROSITE" id="PS00375">
    <property type="entry name" value="UDPGT"/>
    <property type="match status" value="1"/>
</dbReference>
<gene>
    <name evidence="6" type="ORF">FSB_LOCUS7954</name>
</gene>
<evidence type="ECO:0000256" key="2">
    <source>
        <dbReference type="ARBA" id="ARBA00022676"/>
    </source>
</evidence>
<dbReference type="EMBL" id="OIVN01000430">
    <property type="protein sequence ID" value="SPC80072.1"/>
    <property type="molecule type" value="Genomic_DNA"/>
</dbReference>
<keyword evidence="2 4" id="KW-0328">Glycosyltransferase</keyword>
<name>A0A2N9EYZ7_FAGSY</name>
<dbReference type="PANTHER" id="PTHR11926">
    <property type="entry name" value="GLUCOSYL/GLUCURONOSYL TRANSFERASES"/>
    <property type="match status" value="1"/>
</dbReference>
<dbReference type="SUPFAM" id="SSF53756">
    <property type="entry name" value="UDP-Glycosyltransferase/glycogen phosphorylase"/>
    <property type="match status" value="1"/>
</dbReference>
<dbReference type="PANTHER" id="PTHR11926:SF1560">
    <property type="entry name" value="UDP-GLYCOSYLTRANSFERASE 74E1-RELATED"/>
    <property type="match status" value="1"/>
</dbReference>